<evidence type="ECO:0000256" key="4">
    <source>
        <dbReference type="ARBA" id="ARBA00022519"/>
    </source>
</evidence>
<feature type="transmembrane region" description="Helical" evidence="10">
    <location>
        <begin position="158"/>
        <end position="181"/>
    </location>
</feature>
<dbReference type="GO" id="GO:0008412">
    <property type="term" value="F:4-hydroxybenzoate polyprenyltransferase activity"/>
    <property type="evidence" value="ECO:0007669"/>
    <property type="project" value="UniProtKB-EC"/>
</dbReference>
<dbReference type="AlphaFoldDB" id="A0A0U1KYK8"/>
<dbReference type="RefSeq" id="WP_021167170.1">
    <property type="nucleotide sequence ID" value="NZ_CTRP01000010.1"/>
</dbReference>
<evidence type="ECO:0000256" key="10">
    <source>
        <dbReference type="SAM" id="Phobius"/>
    </source>
</evidence>
<proteinExistence type="inferred from homology"/>
<dbReference type="Gene3D" id="1.10.357.140">
    <property type="entry name" value="UbiA prenyltransferase"/>
    <property type="match status" value="1"/>
</dbReference>
<dbReference type="Gene3D" id="1.20.120.1780">
    <property type="entry name" value="UbiA prenyltransferase"/>
    <property type="match status" value="1"/>
</dbReference>
<dbReference type="InterPro" id="IPR000537">
    <property type="entry name" value="UbiA_prenyltransferase"/>
</dbReference>
<evidence type="ECO:0000256" key="2">
    <source>
        <dbReference type="ARBA" id="ARBA00004141"/>
    </source>
</evidence>
<evidence type="ECO:0000256" key="6">
    <source>
        <dbReference type="ARBA" id="ARBA00022692"/>
    </source>
</evidence>
<feature type="transmembrane region" description="Helical" evidence="10">
    <location>
        <begin position="229"/>
        <end position="249"/>
    </location>
</feature>
<reference evidence="12" key="1">
    <citation type="submission" date="2015-03" db="EMBL/GenBank/DDBJ databases">
        <authorList>
            <person name="Nijsse Bart"/>
        </authorList>
    </citation>
    <scope>NUCLEOTIDE SEQUENCE [LARGE SCALE GENOMIC DNA]</scope>
</reference>
<comment type="cofactor">
    <cofactor evidence="1">
        <name>Mg(2+)</name>
        <dbReference type="ChEBI" id="CHEBI:18420"/>
    </cofactor>
</comment>
<keyword evidence="4" id="KW-1003">Cell membrane</keyword>
<dbReference type="PANTHER" id="PTHR11048:SF28">
    <property type="entry name" value="4-HYDROXYBENZOATE POLYPRENYLTRANSFERASE, MITOCHONDRIAL"/>
    <property type="match status" value="1"/>
</dbReference>
<evidence type="ECO:0000256" key="8">
    <source>
        <dbReference type="ARBA" id="ARBA00023136"/>
    </source>
</evidence>
<feature type="transmembrane region" description="Helical" evidence="10">
    <location>
        <begin position="82"/>
        <end position="104"/>
    </location>
</feature>
<comment type="similarity">
    <text evidence="3">Belongs to the UbiA prenyltransferase family.</text>
</comment>
<dbReference type="InterPro" id="IPR006371">
    <property type="entry name" value="Polyprenyltransferase_UbiA-li"/>
</dbReference>
<gene>
    <name evidence="11" type="ORF">SpAn4DRAFT_2916</name>
</gene>
<accession>A0A0U1KYK8</accession>
<keyword evidence="4" id="KW-0997">Cell inner membrane</keyword>
<dbReference type="EMBL" id="CTRP01000010">
    <property type="protein sequence ID" value="CQR72456.1"/>
    <property type="molecule type" value="Genomic_DNA"/>
</dbReference>
<organism evidence="11 12">
    <name type="scientific">Sporomusa ovata</name>
    <dbReference type="NCBI Taxonomy" id="2378"/>
    <lineage>
        <taxon>Bacteria</taxon>
        <taxon>Bacillati</taxon>
        <taxon>Bacillota</taxon>
        <taxon>Negativicutes</taxon>
        <taxon>Selenomonadales</taxon>
        <taxon>Sporomusaceae</taxon>
        <taxon>Sporomusa</taxon>
    </lineage>
</organism>
<feature type="transmembrane region" description="Helical" evidence="10">
    <location>
        <begin position="40"/>
        <end position="61"/>
    </location>
</feature>
<dbReference type="EC" id="2.5.1.39" evidence="9"/>
<keyword evidence="7 10" id="KW-1133">Transmembrane helix</keyword>
<name>A0A0U1KYK8_9FIRM</name>
<evidence type="ECO:0000256" key="9">
    <source>
        <dbReference type="ARBA" id="ARBA00034524"/>
    </source>
</evidence>
<dbReference type="CDD" id="cd13959">
    <property type="entry name" value="PT_UbiA_COQ2"/>
    <property type="match status" value="1"/>
</dbReference>
<keyword evidence="8 10" id="KW-0472">Membrane</keyword>
<protein>
    <recommendedName>
        <fullName evidence="9">4-hydroxybenzoate polyprenyltransferase</fullName>
        <ecNumber evidence="9">2.5.1.39</ecNumber>
    </recommendedName>
</protein>
<keyword evidence="12" id="KW-1185">Reference proteome</keyword>
<feature type="transmembrane region" description="Helical" evidence="10">
    <location>
        <begin position="261"/>
        <end position="282"/>
    </location>
</feature>
<dbReference type="GO" id="GO:0005886">
    <property type="term" value="C:plasma membrane"/>
    <property type="evidence" value="ECO:0007669"/>
    <property type="project" value="TreeGrafter"/>
</dbReference>
<evidence type="ECO:0000313" key="12">
    <source>
        <dbReference type="Proteomes" id="UP000049855"/>
    </source>
</evidence>
<dbReference type="FunFam" id="1.20.120.1780:FF:000001">
    <property type="entry name" value="4-hydroxybenzoate octaprenyltransferase"/>
    <property type="match status" value="1"/>
</dbReference>
<evidence type="ECO:0000256" key="3">
    <source>
        <dbReference type="ARBA" id="ARBA00005985"/>
    </source>
</evidence>
<dbReference type="InterPro" id="IPR039653">
    <property type="entry name" value="Prenyltransferase"/>
</dbReference>
<feature type="transmembrane region" description="Helical" evidence="10">
    <location>
        <begin position="133"/>
        <end position="152"/>
    </location>
</feature>
<dbReference type="NCBIfam" id="TIGR01475">
    <property type="entry name" value="ubiA_other"/>
    <property type="match status" value="1"/>
</dbReference>
<keyword evidence="6 10" id="KW-0812">Transmembrane</keyword>
<feature type="transmembrane region" description="Helical" evidence="10">
    <location>
        <begin position="202"/>
        <end position="223"/>
    </location>
</feature>
<dbReference type="Pfam" id="PF01040">
    <property type="entry name" value="UbiA"/>
    <property type="match status" value="1"/>
</dbReference>
<dbReference type="InterPro" id="IPR044878">
    <property type="entry name" value="UbiA_sf"/>
</dbReference>
<dbReference type="FunFam" id="1.10.357.140:FF:000008">
    <property type="entry name" value="4-hydroxybenzoate octaprenyltransferase"/>
    <property type="match status" value="1"/>
</dbReference>
<evidence type="ECO:0000256" key="1">
    <source>
        <dbReference type="ARBA" id="ARBA00001946"/>
    </source>
</evidence>
<dbReference type="PANTHER" id="PTHR11048">
    <property type="entry name" value="PRENYLTRANSFERASES"/>
    <property type="match status" value="1"/>
</dbReference>
<comment type="subcellular location">
    <subcellularLocation>
        <location evidence="2">Membrane</location>
        <topology evidence="2">Multi-pass membrane protein</topology>
    </subcellularLocation>
</comment>
<feature type="transmembrane region" description="Helical" evidence="10">
    <location>
        <begin position="12"/>
        <end position="34"/>
    </location>
</feature>
<sequence length="285" mass="31160">MNKLKAHLNNIALSHSIFALPFAYMGAFLAAGSVPSSHDLIWITLAMIGARSAALALNNFIDLKYDKLHPRFTKRPMVEGTVKPWEAIILIVACLVLFLVAAAQLQPLCLTLWPLALIPLVIYPYMKRFSWTCHLVLGLALAVAPVGAWIGVKGDVSLAVLFLGLAVGVWIAGFDVIYGCQDVAFDKANGLNSMPVRFGVQGALRLSKIMHSVSIVGFILVGLLSQLHFTYYFGVTLAGIVLIYQHIIISAGDLSKVTQQYFMRNGLVGILLFIFTIIALLYRNS</sequence>
<evidence type="ECO:0000256" key="5">
    <source>
        <dbReference type="ARBA" id="ARBA00022679"/>
    </source>
</evidence>
<keyword evidence="5 11" id="KW-0808">Transferase</keyword>
<evidence type="ECO:0000256" key="7">
    <source>
        <dbReference type="ARBA" id="ARBA00022989"/>
    </source>
</evidence>
<dbReference type="Proteomes" id="UP000049855">
    <property type="component" value="Unassembled WGS sequence"/>
</dbReference>
<dbReference type="GO" id="GO:0006744">
    <property type="term" value="P:ubiquinone biosynthetic process"/>
    <property type="evidence" value="ECO:0007669"/>
    <property type="project" value="TreeGrafter"/>
</dbReference>
<evidence type="ECO:0000313" key="11">
    <source>
        <dbReference type="EMBL" id="CQR72456.1"/>
    </source>
</evidence>